<accession>A0ABY1NCK9</accession>
<proteinExistence type="predicted"/>
<dbReference type="InterPro" id="IPR034660">
    <property type="entry name" value="DinB/YfiT-like"/>
</dbReference>
<dbReference type="Gene3D" id="1.20.120.450">
    <property type="entry name" value="dinb family like domain"/>
    <property type="match status" value="1"/>
</dbReference>
<evidence type="ECO:0000313" key="1">
    <source>
        <dbReference type="EMBL" id="SMP06351.1"/>
    </source>
</evidence>
<name>A0ABY1NCK9_9FLAO</name>
<evidence type="ECO:0008006" key="3">
    <source>
        <dbReference type="Google" id="ProtNLM"/>
    </source>
</evidence>
<dbReference type="SUPFAM" id="SSF109854">
    <property type="entry name" value="DinB/YfiT-like putative metalloenzymes"/>
    <property type="match status" value="1"/>
</dbReference>
<organism evidence="1 2">
    <name type="scientific">Chryseobacterium profundimaris</name>
    <dbReference type="NCBI Taxonomy" id="1387275"/>
    <lineage>
        <taxon>Bacteria</taxon>
        <taxon>Pseudomonadati</taxon>
        <taxon>Bacteroidota</taxon>
        <taxon>Flavobacteriia</taxon>
        <taxon>Flavobacteriales</taxon>
        <taxon>Weeksellaceae</taxon>
        <taxon>Chryseobacterium group</taxon>
        <taxon>Chryseobacterium</taxon>
    </lineage>
</organism>
<comment type="caution">
    <text evidence="1">The sequence shown here is derived from an EMBL/GenBank/DDBJ whole genome shotgun (WGS) entry which is preliminary data.</text>
</comment>
<dbReference type="EMBL" id="FXTZ01000001">
    <property type="protein sequence ID" value="SMP06351.1"/>
    <property type="molecule type" value="Genomic_DNA"/>
</dbReference>
<sequence>MSTTSQLAKRFREVLLDGLWIANTNFKDQLSNVNMEQATAKIGSLNSIAMLTFHIDYYIAGLSNVFEGGKLEIRDQYSFDLPPLESEEQWENLKSKLWKDAEKFAALLEQMPDSKMNEGFVDEKYGTYLRNIDGMIEHCYYHLGQITLIKKLLKQKESV</sequence>
<protein>
    <recommendedName>
        <fullName evidence="3">DUF1572 domain-containing protein</fullName>
    </recommendedName>
</protein>
<dbReference type="Proteomes" id="UP001157960">
    <property type="component" value="Unassembled WGS sequence"/>
</dbReference>
<gene>
    <name evidence="1" type="ORF">SAMN06264346_101521</name>
</gene>
<reference evidence="1 2" key="1">
    <citation type="submission" date="2017-05" db="EMBL/GenBank/DDBJ databases">
        <authorList>
            <person name="Varghese N."/>
            <person name="Submissions S."/>
        </authorList>
    </citation>
    <scope>NUCLEOTIDE SEQUENCE [LARGE SCALE GENOMIC DNA]</scope>
    <source>
        <strain evidence="1 2">DSM 28214</strain>
    </source>
</reference>
<dbReference type="RefSeq" id="WP_283420892.1">
    <property type="nucleotide sequence ID" value="NZ_FXTZ01000001.1"/>
</dbReference>
<evidence type="ECO:0000313" key="2">
    <source>
        <dbReference type="Proteomes" id="UP001157960"/>
    </source>
</evidence>
<keyword evidence="2" id="KW-1185">Reference proteome</keyword>